<name>A0ABU2H5M9_9ACTN</name>
<protein>
    <submittedName>
        <fullName evidence="2">Uncharacterized protein</fullName>
    </submittedName>
</protein>
<evidence type="ECO:0000313" key="3">
    <source>
        <dbReference type="Proteomes" id="UP001250214"/>
    </source>
</evidence>
<dbReference type="EMBL" id="JAVLVT010000003">
    <property type="protein sequence ID" value="MDS1270125.1"/>
    <property type="molecule type" value="Genomic_DNA"/>
</dbReference>
<dbReference type="Proteomes" id="UP001250214">
    <property type="component" value="Unassembled WGS sequence"/>
</dbReference>
<evidence type="ECO:0000313" key="2">
    <source>
        <dbReference type="EMBL" id="MDS1270125.1"/>
    </source>
</evidence>
<organism evidence="2 3">
    <name type="scientific">Lipingzhangella rawalii</name>
    <dbReference type="NCBI Taxonomy" id="2055835"/>
    <lineage>
        <taxon>Bacteria</taxon>
        <taxon>Bacillati</taxon>
        <taxon>Actinomycetota</taxon>
        <taxon>Actinomycetes</taxon>
        <taxon>Streptosporangiales</taxon>
        <taxon>Nocardiopsidaceae</taxon>
        <taxon>Lipingzhangella</taxon>
    </lineage>
</organism>
<dbReference type="RefSeq" id="WP_310911665.1">
    <property type="nucleotide sequence ID" value="NZ_JAVLVT010000003.1"/>
</dbReference>
<feature type="region of interest" description="Disordered" evidence="1">
    <location>
        <begin position="1"/>
        <end position="46"/>
    </location>
</feature>
<sequence length="67" mass="7723">MRSWQEQPARDDRGTGEEPVAASDPESRARDIEELYDPEDPEETRRRVRAELDRIYAGVTEGARPHT</sequence>
<evidence type="ECO:0000256" key="1">
    <source>
        <dbReference type="SAM" id="MobiDB-lite"/>
    </source>
</evidence>
<keyword evidence="3" id="KW-1185">Reference proteome</keyword>
<gene>
    <name evidence="2" type="ORF">RIF23_07440</name>
</gene>
<proteinExistence type="predicted"/>
<comment type="caution">
    <text evidence="2">The sequence shown here is derived from an EMBL/GenBank/DDBJ whole genome shotgun (WGS) entry which is preliminary data.</text>
</comment>
<reference evidence="3" key="1">
    <citation type="submission" date="2023-07" db="EMBL/GenBank/DDBJ databases">
        <title>Novel species in the genus Lipingzhangella isolated from Sambhar Salt Lake.</title>
        <authorList>
            <person name="Jiya N."/>
            <person name="Kajale S."/>
            <person name="Sharma A."/>
        </authorList>
    </citation>
    <scope>NUCLEOTIDE SEQUENCE [LARGE SCALE GENOMIC DNA]</scope>
    <source>
        <strain evidence="3">LS1_29</strain>
    </source>
</reference>
<accession>A0ABU2H5M9</accession>